<dbReference type="Proteomes" id="UP000296049">
    <property type="component" value="Unassembled WGS sequence"/>
</dbReference>
<organism evidence="2 3">
    <name type="scientific">Anas platyrhynchos</name>
    <name type="common">Mallard</name>
    <name type="synonym">Anas boschas</name>
    <dbReference type="NCBI Taxonomy" id="8839"/>
    <lineage>
        <taxon>Eukaryota</taxon>
        <taxon>Metazoa</taxon>
        <taxon>Chordata</taxon>
        <taxon>Craniata</taxon>
        <taxon>Vertebrata</taxon>
        <taxon>Euteleostomi</taxon>
        <taxon>Archelosauria</taxon>
        <taxon>Archosauria</taxon>
        <taxon>Dinosauria</taxon>
        <taxon>Saurischia</taxon>
        <taxon>Theropoda</taxon>
        <taxon>Coelurosauria</taxon>
        <taxon>Aves</taxon>
        <taxon>Neognathae</taxon>
        <taxon>Galloanserae</taxon>
        <taxon>Anseriformes</taxon>
        <taxon>Anatidae</taxon>
        <taxon>Anatinae</taxon>
        <taxon>Anas</taxon>
    </lineage>
</organism>
<dbReference type="AlphaFoldDB" id="R0KXF1"/>
<gene>
    <name evidence="2" type="ORF">Anapl_15913</name>
</gene>
<evidence type="ECO:0000313" key="2">
    <source>
        <dbReference type="EMBL" id="EOA93839.1"/>
    </source>
</evidence>
<evidence type="ECO:0000313" key="3">
    <source>
        <dbReference type="Proteomes" id="UP000296049"/>
    </source>
</evidence>
<reference evidence="3" key="1">
    <citation type="journal article" date="2013" name="Nat. Genet.">
        <title>The duck genome and transcriptome provide insight into an avian influenza virus reservoir species.</title>
        <authorList>
            <person name="Huang Y."/>
            <person name="Li Y."/>
            <person name="Burt D.W."/>
            <person name="Chen H."/>
            <person name="Zhang Y."/>
            <person name="Qian W."/>
            <person name="Kim H."/>
            <person name="Gan S."/>
            <person name="Zhao Y."/>
            <person name="Li J."/>
            <person name="Yi K."/>
            <person name="Feng H."/>
            <person name="Zhu P."/>
            <person name="Li B."/>
            <person name="Liu Q."/>
            <person name="Fairley S."/>
            <person name="Magor K.E."/>
            <person name="Du Z."/>
            <person name="Hu X."/>
            <person name="Goodman L."/>
            <person name="Tafer H."/>
            <person name="Vignal A."/>
            <person name="Lee T."/>
            <person name="Kim K.W."/>
            <person name="Sheng Z."/>
            <person name="An Y."/>
            <person name="Searle S."/>
            <person name="Herrero J."/>
            <person name="Groenen M.A."/>
            <person name="Crooijmans R.P."/>
            <person name="Faraut T."/>
            <person name="Cai Q."/>
            <person name="Webster R.G."/>
            <person name="Aldridge J.R."/>
            <person name="Warren W.C."/>
            <person name="Bartschat S."/>
            <person name="Kehr S."/>
            <person name="Marz M."/>
            <person name="Stadler P.F."/>
            <person name="Smith J."/>
            <person name="Kraus R.H."/>
            <person name="Zhao Y."/>
            <person name="Ren L."/>
            <person name="Fei J."/>
            <person name="Morisson M."/>
            <person name="Kaiser P."/>
            <person name="Griffin D.K."/>
            <person name="Rao M."/>
            <person name="Pitel F."/>
            <person name="Wang J."/>
            <person name="Li N."/>
        </authorList>
    </citation>
    <scope>NUCLEOTIDE SEQUENCE [LARGE SCALE GENOMIC DNA]</scope>
</reference>
<feature type="region of interest" description="Disordered" evidence="1">
    <location>
        <begin position="1"/>
        <end position="39"/>
    </location>
</feature>
<name>R0KXF1_ANAPL</name>
<accession>R0KXF1</accession>
<sequence length="110" mass="11763">MDWDSAAARQAAPEQPDACQGDFSSRIGGYRGQKEPQKLPLPPFKRVVWSERDALGFKFGGKRSPDAAEAAVTSCILAPNVRQGVAESSGSSGLESLRITLMILARGEKS</sequence>
<proteinExistence type="predicted"/>
<keyword evidence="3" id="KW-1185">Reference proteome</keyword>
<protein>
    <submittedName>
        <fullName evidence="2">Uncharacterized protein</fullName>
    </submittedName>
</protein>
<dbReference type="EMBL" id="KB745336">
    <property type="protein sequence ID" value="EOA93839.1"/>
    <property type="molecule type" value="Genomic_DNA"/>
</dbReference>
<evidence type="ECO:0000256" key="1">
    <source>
        <dbReference type="SAM" id="MobiDB-lite"/>
    </source>
</evidence>